<evidence type="ECO:0000256" key="1">
    <source>
        <dbReference type="SAM" id="SignalP"/>
    </source>
</evidence>
<evidence type="ECO:0000313" key="3">
    <source>
        <dbReference type="Proteomes" id="UP000434044"/>
    </source>
</evidence>
<feature type="signal peptide" evidence="1">
    <location>
        <begin position="1"/>
        <end position="27"/>
    </location>
</feature>
<sequence>MIDTSLSQGRGWLLALVLTVAASPAVAQLAQQAFQVVITRAGHDCQAIERTRALGTGSNSDALVAVACAKGGRHVVAIHRDNSVSYMSSCEAFATGTGLACFEGRSSR</sequence>
<keyword evidence="1" id="KW-0732">Signal</keyword>
<reference evidence="2 3" key="1">
    <citation type="submission" date="2019-11" db="EMBL/GenBank/DDBJ databases">
        <title>Whole-genome sequence of the anaerobic purple sulfur bacterium Allochromatium palmeri DSM 15591.</title>
        <authorList>
            <person name="Kyndt J.A."/>
            <person name="Meyer T.E."/>
        </authorList>
    </citation>
    <scope>NUCLEOTIDE SEQUENCE [LARGE SCALE GENOMIC DNA]</scope>
    <source>
        <strain evidence="2 3">DSM 15591</strain>
    </source>
</reference>
<dbReference type="EMBL" id="WNKT01000034">
    <property type="protein sequence ID" value="MTW22218.1"/>
    <property type="molecule type" value="Genomic_DNA"/>
</dbReference>
<name>A0A6N8EGL7_9GAMM</name>
<protein>
    <submittedName>
        <fullName evidence="2">Uncharacterized protein</fullName>
    </submittedName>
</protein>
<dbReference type="AlphaFoldDB" id="A0A6N8EGL7"/>
<proteinExistence type="predicted"/>
<evidence type="ECO:0000313" key="2">
    <source>
        <dbReference type="EMBL" id="MTW22218.1"/>
    </source>
</evidence>
<feature type="chain" id="PRO_5027015447" evidence="1">
    <location>
        <begin position="28"/>
        <end position="108"/>
    </location>
</feature>
<comment type="caution">
    <text evidence="2">The sequence shown here is derived from an EMBL/GenBank/DDBJ whole genome shotgun (WGS) entry which is preliminary data.</text>
</comment>
<organism evidence="2 3">
    <name type="scientific">Allochromatium palmeri</name>
    <dbReference type="NCBI Taxonomy" id="231048"/>
    <lineage>
        <taxon>Bacteria</taxon>
        <taxon>Pseudomonadati</taxon>
        <taxon>Pseudomonadota</taxon>
        <taxon>Gammaproteobacteria</taxon>
        <taxon>Chromatiales</taxon>
        <taxon>Chromatiaceae</taxon>
        <taxon>Allochromatium</taxon>
    </lineage>
</organism>
<dbReference type="RefSeq" id="WP_155450786.1">
    <property type="nucleotide sequence ID" value="NZ_WNKT01000034.1"/>
</dbReference>
<keyword evidence="3" id="KW-1185">Reference proteome</keyword>
<dbReference type="OrthoDB" id="5772510at2"/>
<accession>A0A6N8EGL7</accession>
<dbReference type="Proteomes" id="UP000434044">
    <property type="component" value="Unassembled WGS sequence"/>
</dbReference>
<gene>
    <name evidence="2" type="ORF">GJ668_14120</name>
</gene>